<organism evidence="9 10">
    <name type="scientific">Stachybotrys elegans</name>
    <dbReference type="NCBI Taxonomy" id="80388"/>
    <lineage>
        <taxon>Eukaryota</taxon>
        <taxon>Fungi</taxon>
        <taxon>Dikarya</taxon>
        <taxon>Ascomycota</taxon>
        <taxon>Pezizomycotina</taxon>
        <taxon>Sordariomycetes</taxon>
        <taxon>Hypocreomycetidae</taxon>
        <taxon>Hypocreales</taxon>
        <taxon>Stachybotryaceae</taxon>
        <taxon>Stachybotrys</taxon>
    </lineage>
</organism>
<evidence type="ECO:0000256" key="7">
    <source>
        <dbReference type="SAM" id="Phobius"/>
    </source>
</evidence>
<evidence type="ECO:0000256" key="3">
    <source>
        <dbReference type="ARBA" id="ARBA00022989"/>
    </source>
</evidence>
<feature type="transmembrane region" description="Helical" evidence="7">
    <location>
        <begin position="127"/>
        <end position="146"/>
    </location>
</feature>
<evidence type="ECO:0000256" key="5">
    <source>
        <dbReference type="ARBA" id="ARBA00038359"/>
    </source>
</evidence>
<comment type="similarity">
    <text evidence="5">Belongs to the SAT4 family.</text>
</comment>
<evidence type="ECO:0000256" key="1">
    <source>
        <dbReference type="ARBA" id="ARBA00004141"/>
    </source>
</evidence>
<feature type="transmembrane region" description="Helical" evidence="7">
    <location>
        <begin position="209"/>
        <end position="231"/>
    </location>
</feature>
<keyword evidence="2 7" id="KW-0812">Transmembrane</keyword>
<evidence type="ECO:0000256" key="6">
    <source>
        <dbReference type="SAM" id="MobiDB-lite"/>
    </source>
</evidence>
<keyword evidence="4 7" id="KW-0472">Membrane</keyword>
<proteinExistence type="inferred from homology"/>
<dbReference type="PANTHER" id="PTHR33048:SF146">
    <property type="entry name" value="INTEGRAL MEMBRANE PROTEIN"/>
    <property type="match status" value="1"/>
</dbReference>
<comment type="subcellular location">
    <subcellularLocation>
        <location evidence="1">Membrane</location>
        <topology evidence="1">Multi-pass membrane protein</topology>
    </subcellularLocation>
</comment>
<feature type="transmembrane region" description="Helical" evidence="7">
    <location>
        <begin position="14"/>
        <end position="35"/>
    </location>
</feature>
<evidence type="ECO:0000256" key="4">
    <source>
        <dbReference type="ARBA" id="ARBA00023136"/>
    </source>
</evidence>
<feature type="transmembrane region" description="Helical" evidence="7">
    <location>
        <begin position="47"/>
        <end position="65"/>
    </location>
</feature>
<dbReference type="Proteomes" id="UP000813444">
    <property type="component" value="Unassembled WGS sequence"/>
</dbReference>
<feature type="region of interest" description="Disordered" evidence="6">
    <location>
        <begin position="292"/>
        <end position="324"/>
    </location>
</feature>
<dbReference type="InterPro" id="IPR052337">
    <property type="entry name" value="SAT4-like"/>
</dbReference>
<reference evidence="9" key="1">
    <citation type="journal article" date="2021" name="Nat. Commun.">
        <title>Genetic determinants of endophytism in the Arabidopsis root mycobiome.</title>
        <authorList>
            <person name="Mesny F."/>
            <person name="Miyauchi S."/>
            <person name="Thiergart T."/>
            <person name="Pickel B."/>
            <person name="Atanasova L."/>
            <person name="Karlsson M."/>
            <person name="Huettel B."/>
            <person name="Barry K.W."/>
            <person name="Haridas S."/>
            <person name="Chen C."/>
            <person name="Bauer D."/>
            <person name="Andreopoulos W."/>
            <person name="Pangilinan J."/>
            <person name="LaButti K."/>
            <person name="Riley R."/>
            <person name="Lipzen A."/>
            <person name="Clum A."/>
            <person name="Drula E."/>
            <person name="Henrissat B."/>
            <person name="Kohler A."/>
            <person name="Grigoriev I.V."/>
            <person name="Martin F.M."/>
            <person name="Hacquard S."/>
        </authorList>
    </citation>
    <scope>NUCLEOTIDE SEQUENCE</scope>
    <source>
        <strain evidence="9">MPI-CAGE-CH-0235</strain>
    </source>
</reference>
<evidence type="ECO:0000256" key="2">
    <source>
        <dbReference type="ARBA" id="ARBA00022692"/>
    </source>
</evidence>
<feature type="transmembrane region" description="Helical" evidence="7">
    <location>
        <begin position="243"/>
        <end position="266"/>
    </location>
</feature>
<dbReference type="EMBL" id="JAGPNK010000012">
    <property type="protein sequence ID" value="KAH7310883.1"/>
    <property type="molecule type" value="Genomic_DNA"/>
</dbReference>
<sequence>MAAIGPQGMTLDSFLAAGTALLVVASGFVTLRFVSDMRIAGRAHADDYLSVAALIFLAACFAMFYKSLQMYAEMAVAVPFPTPAMLRRTSEYAVAVVFLSGFAMWTAKAPVLVLLIRLFGIRPWLRYTCIATLVLTGVALVAGDAWNAATCMPPRSDLGFTPTFLSECTDASSLIGVIVGVIGLVADVVIFVLPLPIVAGLKMPLPQKIGLAFVFLVGLIGIVVSAVSLYYKFQSFSGAVIDVALGMTLFIVESSIILIVGCVPALRAFWIKFVVETAAYLKLMTVISGWSTSSRSTRPQKASQLSEDQVHINQSSHSRSKGWVTLDDQHYAKNSTKDSSQVQLRDFSSH</sequence>
<keyword evidence="10" id="KW-1185">Reference proteome</keyword>
<evidence type="ECO:0000313" key="9">
    <source>
        <dbReference type="EMBL" id="KAH7310883.1"/>
    </source>
</evidence>
<feature type="transmembrane region" description="Helical" evidence="7">
    <location>
        <begin position="174"/>
        <end position="197"/>
    </location>
</feature>
<evidence type="ECO:0000259" key="8">
    <source>
        <dbReference type="Pfam" id="PF20684"/>
    </source>
</evidence>
<dbReference type="Pfam" id="PF20684">
    <property type="entry name" value="Fung_rhodopsin"/>
    <property type="match status" value="1"/>
</dbReference>
<evidence type="ECO:0000313" key="10">
    <source>
        <dbReference type="Proteomes" id="UP000813444"/>
    </source>
</evidence>
<feature type="compositionally biased region" description="Polar residues" evidence="6">
    <location>
        <begin position="292"/>
        <end position="317"/>
    </location>
</feature>
<comment type="caution">
    <text evidence="9">The sequence shown here is derived from an EMBL/GenBank/DDBJ whole genome shotgun (WGS) entry which is preliminary data.</text>
</comment>
<accession>A0A8K0SKL4</accession>
<name>A0A8K0SKL4_9HYPO</name>
<dbReference type="GO" id="GO:0016020">
    <property type="term" value="C:membrane"/>
    <property type="evidence" value="ECO:0007669"/>
    <property type="project" value="UniProtKB-SubCell"/>
</dbReference>
<dbReference type="AlphaFoldDB" id="A0A8K0SKL4"/>
<feature type="domain" description="Rhodopsin" evidence="8">
    <location>
        <begin position="31"/>
        <end position="269"/>
    </location>
</feature>
<dbReference type="InterPro" id="IPR049326">
    <property type="entry name" value="Rhodopsin_dom_fungi"/>
</dbReference>
<keyword evidence="3 7" id="KW-1133">Transmembrane helix</keyword>
<dbReference type="OrthoDB" id="444631at2759"/>
<dbReference type="PANTHER" id="PTHR33048">
    <property type="entry name" value="PTH11-LIKE INTEGRAL MEMBRANE PROTEIN (AFU_ORTHOLOGUE AFUA_5G11245)"/>
    <property type="match status" value="1"/>
</dbReference>
<protein>
    <recommendedName>
        <fullName evidence="8">Rhodopsin domain-containing protein</fullName>
    </recommendedName>
</protein>
<feature type="transmembrane region" description="Helical" evidence="7">
    <location>
        <begin position="92"/>
        <end position="115"/>
    </location>
</feature>
<gene>
    <name evidence="9" type="ORF">B0I35DRAFT_463404</name>
</gene>